<dbReference type="EMBL" id="PVXO01000073">
    <property type="protein sequence ID" value="PRR76874.1"/>
    <property type="molecule type" value="Genomic_DNA"/>
</dbReference>
<dbReference type="Proteomes" id="UP000239706">
    <property type="component" value="Unassembled WGS sequence"/>
</dbReference>
<sequence>MTIFVLDQVPRNMQMHVAKKLMSYSNICAEQVGFIEKAIVHKELEDKCLRLQMMGGEFCGNATRALAALMVHNQYPNITKAEDGHTVQLEVSGIDSIINCQVYKTEDDNTYLSQVNMPLPKEISDFSFEVDGIVFSSIKVEFEGITHFIVDSKKVKDKDLFFKQIKNEMDKTHYDAFGIMYYDYNEEFLEPLVYVKGTDSLFWERSCASGTSALGVALTYMKKKNIDQKVRQPGGLLQVTTKWSENSVESICLNGTVEIVAEGIVNV</sequence>
<evidence type="ECO:0000313" key="1">
    <source>
        <dbReference type="EMBL" id="PRR76874.1"/>
    </source>
</evidence>
<proteinExistence type="predicted"/>
<dbReference type="AlphaFoldDB" id="A0A2T0B039"/>
<reference evidence="1 2" key="1">
    <citation type="submission" date="2018-03" db="EMBL/GenBank/DDBJ databases">
        <title>Genome sequence of Clostridium liquoris DSM 100320.</title>
        <authorList>
            <person name="Poehlein A."/>
            <person name="Daniel R."/>
        </authorList>
    </citation>
    <scope>NUCLEOTIDE SEQUENCE [LARGE SCALE GENOMIC DNA]</scope>
    <source>
        <strain evidence="1 2">DSM 100320</strain>
    </source>
</reference>
<dbReference type="Pfam" id="PF26317">
    <property type="entry name" value="CntK_N"/>
    <property type="match status" value="1"/>
</dbReference>
<keyword evidence="2" id="KW-1185">Reference proteome</keyword>
<organism evidence="1 2">
    <name type="scientific">Clostridium liquoris</name>
    <dbReference type="NCBI Taxonomy" id="1289519"/>
    <lineage>
        <taxon>Bacteria</taxon>
        <taxon>Bacillati</taxon>
        <taxon>Bacillota</taxon>
        <taxon>Clostridia</taxon>
        <taxon>Eubacteriales</taxon>
        <taxon>Clostridiaceae</taxon>
        <taxon>Clostridium</taxon>
    </lineage>
</organism>
<gene>
    <name evidence="1" type="ORF">CLLI_28080</name>
</gene>
<evidence type="ECO:0000313" key="2">
    <source>
        <dbReference type="Proteomes" id="UP000239706"/>
    </source>
</evidence>
<comment type="caution">
    <text evidence="1">The sequence shown here is derived from an EMBL/GenBank/DDBJ whole genome shotgun (WGS) entry which is preliminary data.</text>
</comment>
<accession>A0A2T0B039</accession>
<dbReference type="SUPFAM" id="SSF54506">
    <property type="entry name" value="Diaminopimelate epimerase-like"/>
    <property type="match status" value="1"/>
</dbReference>
<protein>
    <submittedName>
        <fullName evidence="1">Diaminopimelate epimerase</fullName>
    </submittedName>
</protein>
<name>A0A2T0B039_9CLOT</name>
<dbReference type="InterPro" id="IPR058944">
    <property type="entry name" value="CntK-like"/>
</dbReference>